<dbReference type="InterPro" id="IPR014973">
    <property type="entry name" value="DUF1835"/>
</dbReference>
<evidence type="ECO:0000259" key="1">
    <source>
        <dbReference type="Pfam" id="PF08874"/>
    </source>
</evidence>
<dbReference type="Pfam" id="PF12395">
    <property type="entry name" value="DUF3658"/>
    <property type="match status" value="1"/>
</dbReference>
<sequence>MTVQIVFGAAAAGCLKVAMGTRPDKSVLHWEDDLMSGPPVCGASQNWEDVRLRWRESIANEEARQYLPYLKSNMEAWREWLSRLSANPVPVMIWVADNVFEQTGLRAVLASLPPDVSVSVMNVTLASEGRLRHTGEATPDELASWIGKAEPLAPWAREWLIQDWRRLAEEAGLLRIYENGHLQTADESYFDETIVQVVRTLQAQAEAQGWVKIGLLIGEILVHALDCPISHSWIEYRLRRLIERGILIYTGSLEAMHDYAVKLATPTLADSVG</sequence>
<dbReference type="RefSeq" id="WP_373952914.1">
    <property type="nucleotide sequence ID" value="NZ_JBHDLN010000007.1"/>
</dbReference>
<feature type="domain" description="DUF3658" evidence="2">
    <location>
        <begin position="149"/>
        <end position="259"/>
    </location>
</feature>
<gene>
    <name evidence="3" type="ORF">ACEU3E_16380</name>
</gene>
<feature type="domain" description="DUF1835" evidence="1">
    <location>
        <begin position="3"/>
        <end position="113"/>
    </location>
</feature>
<accession>A0ABV4V2E0</accession>
<dbReference type="Proteomes" id="UP001575622">
    <property type="component" value="Unassembled WGS sequence"/>
</dbReference>
<evidence type="ECO:0000313" key="4">
    <source>
        <dbReference type="Proteomes" id="UP001575622"/>
    </source>
</evidence>
<dbReference type="InterPro" id="IPR022123">
    <property type="entry name" value="DUF3658"/>
</dbReference>
<evidence type="ECO:0000313" key="3">
    <source>
        <dbReference type="EMBL" id="MFB0843759.1"/>
    </source>
</evidence>
<keyword evidence="4" id="KW-1185">Reference proteome</keyword>
<reference evidence="3 4" key="1">
    <citation type="submission" date="2024-09" db="EMBL/GenBank/DDBJ databases">
        <authorList>
            <person name="Makale K.P.P."/>
            <person name="Makhzoum A."/>
            <person name="Rantong G."/>
            <person name="Rahube T.O."/>
        </authorList>
    </citation>
    <scope>NUCLEOTIDE SEQUENCE [LARGE SCALE GENOMIC DNA]</scope>
    <source>
        <strain evidence="3 4">KM_D13</strain>
    </source>
</reference>
<dbReference type="EMBL" id="JBHDLN010000007">
    <property type="protein sequence ID" value="MFB0843759.1"/>
    <property type="molecule type" value="Genomic_DNA"/>
</dbReference>
<evidence type="ECO:0000259" key="2">
    <source>
        <dbReference type="Pfam" id="PF12395"/>
    </source>
</evidence>
<name>A0ABV4V2E0_9BACL</name>
<comment type="caution">
    <text evidence="3">The sequence shown here is derived from an EMBL/GenBank/DDBJ whole genome shotgun (WGS) entry which is preliminary data.</text>
</comment>
<organism evidence="3 4">
    <name type="scientific">Paenibacillus oleatilyticus</name>
    <dbReference type="NCBI Taxonomy" id="2594886"/>
    <lineage>
        <taxon>Bacteria</taxon>
        <taxon>Bacillati</taxon>
        <taxon>Bacillota</taxon>
        <taxon>Bacilli</taxon>
        <taxon>Bacillales</taxon>
        <taxon>Paenibacillaceae</taxon>
        <taxon>Paenibacillus</taxon>
    </lineage>
</organism>
<proteinExistence type="predicted"/>
<dbReference type="Pfam" id="PF08874">
    <property type="entry name" value="DUF1835"/>
    <property type="match status" value="1"/>
</dbReference>
<protein>
    <submittedName>
        <fullName evidence="3">DUF3658 domain-containing protein</fullName>
    </submittedName>
</protein>